<dbReference type="InterPro" id="IPR044691">
    <property type="entry name" value="DCC1_Trx"/>
</dbReference>
<evidence type="ECO:0008006" key="3">
    <source>
        <dbReference type="Google" id="ProtNLM"/>
    </source>
</evidence>
<dbReference type="InterPro" id="IPR007263">
    <property type="entry name" value="DCC1-like"/>
</dbReference>
<dbReference type="Pfam" id="PF04134">
    <property type="entry name" value="DCC1-like"/>
    <property type="match status" value="1"/>
</dbReference>
<dbReference type="AlphaFoldDB" id="A0A518K9U5"/>
<dbReference type="Proteomes" id="UP000316426">
    <property type="component" value="Chromosome"/>
</dbReference>
<dbReference type="GO" id="GO:0015035">
    <property type="term" value="F:protein-disulfide reductase activity"/>
    <property type="evidence" value="ECO:0007669"/>
    <property type="project" value="InterPro"/>
</dbReference>
<keyword evidence="2" id="KW-1185">Reference proteome</keyword>
<accession>A0A518K9U5</accession>
<name>A0A518K9U5_9BACT</name>
<gene>
    <name evidence="1" type="ORF">Spa11_27640</name>
</gene>
<dbReference type="RefSeq" id="WP_145113070.1">
    <property type="nucleotide sequence ID" value="NZ_CP036349.1"/>
</dbReference>
<dbReference type="KEGG" id="bmei:Spa11_27640"/>
<sequence>MPLQPPPPTAPPVGPYEVEVFFDGDCPLCRREIAMIRRWDKRERVRFTDIADADFDAAAYGVTQDRLMAEIHGRDAQGNWLVGVEVFRRLYAAVGCGWIVSVTRWPVIRPALDVAYRLFARQRLRLTGRCEKGVCETPAAGQNRRAT</sequence>
<dbReference type="PANTHER" id="PTHR34290:SF2">
    <property type="entry name" value="OS04G0668800 PROTEIN"/>
    <property type="match status" value="1"/>
</dbReference>
<dbReference type="EMBL" id="CP036349">
    <property type="protein sequence ID" value="QDV74559.1"/>
    <property type="molecule type" value="Genomic_DNA"/>
</dbReference>
<reference evidence="1 2" key="1">
    <citation type="submission" date="2019-02" db="EMBL/GenBank/DDBJ databases">
        <title>Deep-cultivation of Planctomycetes and their phenomic and genomic characterization uncovers novel biology.</title>
        <authorList>
            <person name="Wiegand S."/>
            <person name="Jogler M."/>
            <person name="Boedeker C."/>
            <person name="Pinto D."/>
            <person name="Vollmers J."/>
            <person name="Rivas-Marin E."/>
            <person name="Kohn T."/>
            <person name="Peeters S.H."/>
            <person name="Heuer A."/>
            <person name="Rast P."/>
            <person name="Oberbeckmann S."/>
            <person name="Bunk B."/>
            <person name="Jeske O."/>
            <person name="Meyerdierks A."/>
            <person name="Storesund J.E."/>
            <person name="Kallscheuer N."/>
            <person name="Luecker S."/>
            <person name="Lage O.M."/>
            <person name="Pohl T."/>
            <person name="Merkel B.J."/>
            <person name="Hornburger P."/>
            <person name="Mueller R.-W."/>
            <person name="Bruemmer F."/>
            <person name="Labrenz M."/>
            <person name="Spormann A.M."/>
            <person name="Op den Camp H."/>
            <person name="Overmann J."/>
            <person name="Amann R."/>
            <person name="Jetten M.S.M."/>
            <person name="Mascher T."/>
            <person name="Medema M.H."/>
            <person name="Devos D.P."/>
            <person name="Kaster A.-K."/>
            <person name="Ovreas L."/>
            <person name="Rohde M."/>
            <person name="Galperin M.Y."/>
            <person name="Jogler C."/>
        </authorList>
    </citation>
    <scope>NUCLEOTIDE SEQUENCE [LARGE SCALE GENOMIC DNA]</scope>
    <source>
        <strain evidence="1 2">Spa11</strain>
    </source>
</reference>
<protein>
    <recommendedName>
        <fullName evidence="3">Thiol-disulfide oxidoreductase</fullName>
    </recommendedName>
</protein>
<dbReference type="PANTHER" id="PTHR34290">
    <property type="entry name" value="SI:CH73-390P7.2"/>
    <property type="match status" value="1"/>
</dbReference>
<proteinExistence type="predicted"/>
<evidence type="ECO:0000313" key="2">
    <source>
        <dbReference type="Proteomes" id="UP000316426"/>
    </source>
</evidence>
<evidence type="ECO:0000313" key="1">
    <source>
        <dbReference type="EMBL" id="QDV74559.1"/>
    </source>
</evidence>
<organism evidence="1 2">
    <name type="scientific">Botrimarina mediterranea</name>
    <dbReference type="NCBI Taxonomy" id="2528022"/>
    <lineage>
        <taxon>Bacteria</taxon>
        <taxon>Pseudomonadati</taxon>
        <taxon>Planctomycetota</taxon>
        <taxon>Planctomycetia</taxon>
        <taxon>Pirellulales</taxon>
        <taxon>Lacipirellulaceae</taxon>
        <taxon>Botrimarina</taxon>
    </lineage>
</organism>